<reference evidence="1" key="1">
    <citation type="submission" date="2013-12" db="EMBL/GenBank/DDBJ databases">
        <authorList>
            <person name="Omoto C.K."/>
            <person name="Sibley D."/>
            <person name="Venepally P."/>
            <person name="Hadjithomas M."/>
            <person name="Karamycheva S."/>
            <person name="Brunk B."/>
            <person name="Roos D."/>
            <person name="Caler E."/>
            <person name="Lorenzi H."/>
        </authorList>
    </citation>
    <scope>NUCLEOTIDE SEQUENCE</scope>
</reference>
<evidence type="ECO:0000313" key="2">
    <source>
        <dbReference type="Proteomes" id="UP000019763"/>
    </source>
</evidence>
<comment type="caution">
    <text evidence="1">The sequence shown here is derived from an EMBL/GenBank/DDBJ whole genome shotgun (WGS) entry which is preliminary data.</text>
</comment>
<sequence length="109" mass="12392">MPSAFDTGIDFAKASLEVQLLNLAKPYVIKGNEIETAYEKLLDKIEVAMSKDPIDPNNLDLVDQESLEIREAIKHHDDRASQRSINEAYNSFTQEAFRQYTKLQSRSSS</sequence>
<dbReference type="GeneID" id="22914164"/>
<dbReference type="RefSeq" id="XP_011131743.1">
    <property type="nucleotide sequence ID" value="XM_011133441.1"/>
</dbReference>
<dbReference type="EMBL" id="AFNH02000867">
    <property type="protein sequence ID" value="EZG55155.1"/>
    <property type="molecule type" value="Genomic_DNA"/>
</dbReference>
<name>A0A023B2Q9_GRENI</name>
<dbReference type="VEuPathDB" id="CryptoDB:GNI_116830"/>
<keyword evidence="2" id="KW-1185">Reference proteome</keyword>
<protein>
    <submittedName>
        <fullName evidence="1">Uncharacterized protein</fullName>
    </submittedName>
</protein>
<dbReference type="AlphaFoldDB" id="A0A023B2Q9"/>
<proteinExistence type="predicted"/>
<gene>
    <name evidence="1" type="ORF">GNI_116830</name>
</gene>
<dbReference type="Proteomes" id="UP000019763">
    <property type="component" value="Unassembled WGS sequence"/>
</dbReference>
<accession>A0A023B2Q9</accession>
<evidence type="ECO:0000313" key="1">
    <source>
        <dbReference type="EMBL" id="EZG55155.1"/>
    </source>
</evidence>
<organism evidence="1 2">
    <name type="scientific">Gregarina niphandrodes</name>
    <name type="common">Septate eugregarine</name>
    <dbReference type="NCBI Taxonomy" id="110365"/>
    <lineage>
        <taxon>Eukaryota</taxon>
        <taxon>Sar</taxon>
        <taxon>Alveolata</taxon>
        <taxon>Apicomplexa</taxon>
        <taxon>Conoidasida</taxon>
        <taxon>Gregarinasina</taxon>
        <taxon>Eugregarinorida</taxon>
        <taxon>Gregarinidae</taxon>
        <taxon>Gregarina</taxon>
    </lineage>
</organism>